<name>A0A1M5MLR9_9BACT</name>
<dbReference type="RefSeq" id="WP_073132931.1">
    <property type="nucleotide sequence ID" value="NZ_FQWQ01000001.1"/>
</dbReference>
<keyword evidence="2" id="KW-1185">Reference proteome</keyword>
<dbReference type="AlphaFoldDB" id="A0A1M5MLR9"/>
<proteinExistence type="predicted"/>
<organism evidence="1 2">
    <name type="scientific">Chryseolinea serpens</name>
    <dbReference type="NCBI Taxonomy" id="947013"/>
    <lineage>
        <taxon>Bacteria</taxon>
        <taxon>Pseudomonadati</taxon>
        <taxon>Bacteroidota</taxon>
        <taxon>Cytophagia</taxon>
        <taxon>Cytophagales</taxon>
        <taxon>Fulvivirgaceae</taxon>
        <taxon>Chryseolinea</taxon>
    </lineage>
</organism>
<gene>
    <name evidence="1" type="ORF">SAMN04488109_1809</name>
</gene>
<sequence>MENEGKNEFVKLAREAFNKLASHIYFDKQNLLVREKLADFVRKGKHNALDKFANDVYNYDSTVKNVIDKEIDLAFLPKSVKENSNLINPEFLSKSFYTNQVYKDQPLAERISVFIDAPLEVHLISVMWLLKYGHHFDEHLGSHCIGNRLDGNAKKPNNRILFRRYERQYQRWWSEGIEAAKMMFDKGKNVTILNFDFKDYYHSIELDLDSLRTQIVTNDARLDIGNLHEIFVDIHKKYREVFAKTSHVAMRPNVNRVPLPIGLLSSSVLANWYLKDFDDEIAGINPSYYGRYVDDLLIVIDDTVIEEFNDKQIDLIKETIQFEDDHHYIIYYYVTKYLNGIFSFNSEPSPTYSVRTPKYQNLSLQSEKFFIYQFNVDYSPQLLNKFIDDQEDKSSVFQFLSEDDDNVYKELERITFESNFDSQDVDSGGLKDIEDNKFKLSVYLSKLARGSVVSGSEYDVAEADKVRRYFKGYLLKHYSFWEKLISIWVVREDYDTLYDTIEFIFSQIELLSFRIGKNFNVEESKLIEFQDKARADLVRYFKAAARMALGLFSGQSESPSSKGETVLQLVGDIQLYKETWLLRKNLIFFPLLQFSEYSKSSKFPLYNKKVMDNLEERGSNAFELSAAFFPYRVKLNECCQYIFLKWFYKAGTIKSSKSKKYSDFFNCEKFLDEVFEVFCKANSIKDNFKQQIKDEYFILTEPSKSLGWSKPPKGLKIQAVKVPNSRRKNKDLRICLVNKYVDFKESEKSLDGNPISDIKRFEDFNRILDEIKKVKDPDLFIMPEICLPYHFIPHVILYSVYNQTGFITGIEHWRIGEFVFNFVLTALPLTVEGDNDAIVIPRLKNHYAPEEEDVIIGKKNLKVPKPFPYNYELFYWRDTYFSTYYCFELANVRHRNVLLGLVDVLFAPVWNKDIHYYNSLVESASRDMHCFIVLANTTQYGDSRITRPADHIRRDKLRIKGGTIPDHKAIVVVSDLEISSLREFQIQKRQEPKDRDETAVKFKPLPPDFPIEAATLRIESALFACDVNPSTYKRLDGFMDDDLPF</sequence>
<protein>
    <recommendedName>
        <fullName evidence="3">Reverse transcriptase (RNA-dependent DNA polymerase)</fullName>
    </recommendedName>
</protein>
<dbReference type="CDD" id="cd01646">
    <property type="entry name" value="RT_Bac_retron_I"/>
    <property type="match status" value="1"/>
</dbReference>
<evidence type="ECO:0000313" key="1">
    <source>
        <dbReference type="EMBL" id="SHG78211.1"/>
    </source>
</evidence>
<dbReference type="Proteomes" id="UP000184212">
    <property type="component" value="Unassembled WGS sequence"/>
</dbReference>
<dbReference type="OrthoDB" id="9780724at2"/>
<reference evidence="1 2" key="1">
    <citation type="submission" date="2016-11" db="EMBL/GenBank/DDBJ databases">
        <authorList>
            <person name="Jaros S."/>
            <person name="Januszkiewicz K."/>
            <person name="Wedrychowicz H."/>
        </authorList>
    </citation>
    <scope>NUCLEOTIDE SEQUENCE [LARGE SCALE GENOMIC DNA]</scope>
    <source>
        <strain evidence="1 2">DSM 24574</strain>
    </source>
</reference>
<dbReference type="STRING" id="947013.SAMN04488109_1809"/>
<evidence type="ECO:0008006" key="3">
    <source>
        <dbReference type="Google" id="ProtNLM"/>
    </source>
</evidence>
<evidence type="ECO:0000313" key="2">
    <source>
        <dbReference type="Proteomes" id="UP000184212"/>
    </source>
</evidence>
<dbReference type="EMBL" id="FQWQ01000001">
    <property type="protein sequence ID" value="SHG78211.1"/>
    <property type="molecule type" value="Genomic_DNA"/>
</dbReference>
<accession>A0A1M5MLR9</accession>